<evidence type="ECO:0000256" key="3">
    <source>
        <dbReference type="ARBA" id="ARBA00006326"/>
    </source>
</evidence>
<dbReference type="InterPro" id="IPR038322">
    <property type="entry name" value="Pex19_C_sf"/>
</dbReference>
<comment type="subcellular location">
    <subcellularLocation>
        <location evidence="2">Peroxisome membrane</location>
        <topology evidence="2">Lipid-anchor</topology>
        <orientation evidence="2">Cytoplasmic side</orientation>
    </subcellularLocation>
</comment>
<evidence type="ECO:0000256" key="7">
    <source>
        <dbReference type="ARBA" id="ARBA00029688"/>
    </source>
</evidence>
<evidence type="ECO:0000256" key="5">
    <source>
        <dbReference type="ARBA" id="ARBA00022593"/>
    </source>
</evidence>
<gene>
    <name evidence="10" type="primary">Pex19</name>
</gene>
<feature type="compositionally biased region" description="Polar residues" evidence="9">
    <location>
        <begin position="34"/>
        <end position="46"/>
    </location>
</feature>
<dbReference type="PANTHER" id="PTHR12774">
    <property type="entry name" value="PEROXISOMAL BIOGENESIS FACTOR 19"/>
    <property type="match status" value="1"/>
</dbReference>
<organism evidence="10">
    <name type="scientific">Phallusia mammillata</name>
    <dbReference type="NCBI Taxonomy" id="59560"/>
    <lineage>
        <taxon>Eukaryota</taxon>
        <taxon>Metazoa</taxon>
        <taxon>Chordata</taxon>
        <taxon>Tunicata</taxon>
        <taxon>Ascidiacea</taxon>
        <taxon>Phlebobranchia</taxon>
        <taxon>Ascidiidae</taxon>
        <taxon>Phallusia</taxon>
    </lineage>
</organism>
<comment type="subunit">
    <text evidence="6">Interacts with a broad range of peroxisomal membrane proteins, including PEX3, PEX10, PEX11A, PEX11B, PEX12, PEX13, PEX14 and PEX16, PXMP2/PMP22, PXMP4/PMP24, SLC25A17/PMP34, ABCD1/ALDP, ABCD2/ALDRP, and ABCD3/PMP70. Also interacts with the tumor suppressor CDKN2A/p19ARF.</text>
</comment>
<feature type="region of interest" description="Disordered" evidence="9">
    <location>
        <begin position="1"/>
        <end position="52"/>
    </location>
</feature>
<reference evidence="10" key="1">
    <citation type="submission" date="2020-04" db="EMBL/GenBank/DDBJ databases">
        <authorList>
            <person name="Neveu A P."/>
        </authorList>
    </citation>
    <scope>NUCLEOTIDE SEQUENCE</scope>
    <source>
        <tissue evidence="10">Whole embryo</tissue>
    </source>
</reference>
<evidence type="ECO:0000256" key="1">
    <source>
        <dbReference type="ARBA" id="ARBA00003055"/>
    </source>
</evidence>
<dbReference type="EMBL" id="LR788926">
    <property type="protein sequence ID" value="CAB3264788.1"/>
    <property type="molecule type" value="mRNA"/>
</dbReference>
<accession>A0A6F9DP68</accession>
<dbReference type="Gene3D" id="1.20.120.900">
    <property type="entry name" value="Pex19, mPTS binding domain"/>
    <property type="match status" value="1"/>
</dbReference>
<dbReference type="GO" id="GO:0033328">
    <property type="term" value="F:peroxisome membrane targeting sequence binding"/>
    <property type="evidence" value="ECO:0007669"/>
    <property type="project" value="TreeGrafter"/>
</dbReference>
<feature type="compositionally biased region" description="Polar residues" evidence="9">
    <location>
        <begin position="94"/>
        <end position="110"/>
    </location>
</feature>
<feature type="compositionally biased region" description="Pro residues" evidence="9">
    <location>
        <begin position="260"/>
        <end position="270"/>
    </location>
</feature>
<comment type="similarity">
    <text evidence="3">Belongs to the peroxin-19 family.</text>
</comment>
<evidence type="ECO:0000256" key="8">
    <source>
        <dbReference type="ARBA" id="ARBA00032710"/>
    </source>
</evidence>
<dbReference type="GO" id="GO:0005778">
    <property type="term" value="C:peroxisomal membrane"/>
    <property type="evidence" value="ECO:0007669"/>
    <property type="project" value="UniProtKB-SubCell"/>
</dbReference>
<dbReference type="AlphaFoldDB" id="A0A6F9DP68"/>
<feature type="compositionally biased region" description="Low complexity" evidence="9">
    <location>
        <begin position="1"/>
        <end position="11"/>
    </location>
</feature>
<evidence type="ECO:0000256" key="2">
    <source>
        <dbReference type="ARBA" id="ARBA00004405"/>
    </source>
</evidence>
<feature type="region of interest" description="Disordered" evidence="9">
    <location>
        <begin position="246"/>
        <end position="270"/>
    </location>
</feature>
<feature type="compositionally biased region" description="Basic and acidic residues" evidence="9">
    <location>
        <begin position="15"/>
        <end position="30"/>
    </location>
</feature>
<sequence>MDPDLNSLLDDALSDFDKLAPEKQEKDTTKTDVPASSTASASNSCPMQPPTDVFKEFFDDETTQQLQAEWHQAIRELSEESPELMEEMKKMSAAPQNSELKNENKSTAASSKKPDFEETMKAALESLSLDADKEEEDDELLNGLLNFGGSSAQNNPMGMMENLMKTMLSKEMLYPPMKEMCNRYPDWLEKNSSKISATDKNRYTQQLRCLNSVCKEFEDEKPTDSESVQKERFTRVMDIIHEMQGYGQPPEELIESGGNPIPPPDGCSIS</sequence>
<evidence type="ECO:0000313" key="10">
    <source>
        <dbReference type="EMBL" id="CAB3264788.1"/>
    </source>
</evidence>
<proteinExistence type="evidence at transcript level"/>
<protein>
    <recommendedName>
        <fullName evidence="4">Peroxisomal biogenesis factor 19</fullName>
    </recommendedName>
    <alternativeName>
        <fullName evidence="7">Peroxin-19</fullName>
    </alternativeName>
    <alternativeName>
        <fullName evidence="8">Peroxisomal farnesylated protein</fullName>
    </alternativeName>
</protein>
<keyword evidence="5" id="KW-0962">Peroxisome biogenesis</keyword>
<comment type="function">
    <text evidence="1">Necessary for early peroxisomal biogenesis. Acts both as a cytosolic chaperone and as an import receptor for peroxisomal membrane proteins (PMPs). Binds and stabilizes newly synthesized PMPs in the cytoplasm by interacting with their hydrophobic membrane-spanning domains, and targets them to the peroxisome membrane by binding to the integral membrane protein PEX3. Excludes CDKN2A from the nucleus and prevents its interaction with MDM2, which results in active degradation of TP53.</text>
</comment>
<dbReference type="PANTHER" id="PTHR12774:SF2">
    <property type="entry name" value="PEROXISOMAL BIOGENESIS FACTOR 19"/>
    <property type="match status" value="1"/>
</dbReference>
<dbReference type="InterPro" id="IPR006708">
    <property type="entry name" value="Pex19"/>
</dbReference>
<dbReference type="Pfam" id="PF04614">
    <property type="entry name" value="Pex19"/>
    <property type="match status" value="1"/>
</dbReference>
<feature type="region of interest" description="Disordered" evidence="9">
    <location>
        <begin position="73"/>
        <end position="117"/>
    </location>
</feature>
<name>A0A6F9DP68_9ASCI</name>
<evidence type="ECO:0000256" key="9">
    <source>
        <dbReference type="SAM" id="MobiDB-lite"/>
    </source>
</evidence>
<evidence type="ECO:0000256" key="4">
    <source>
        <dbReference type="ARBA" id="ARBA00015758"/>
    </source>
</evidence>
<evidence type="ECO:0000256" key="6">
    <source>
        <dbReference type="ARBA" id="ARBA00025898"/>
    </source>
</evidence>
<dbReference type="GO" id="GO:0045046">
    <property type="term" value="P:protein import into peroxisome membrane"/>
    <property type="evidence" value="ECO:0007669"/>
    <property type="project" value="TreeGrafter"/>
</dbReference>